<keyword evidence="4 9" id="KW-0547">Nucleotide-binding</keyword>
<evidence type="ECO:0000256" key="11">
    <source>
        <dbReference type="SAM" id="MobiDB-lite"/>
    </source>
</evidence>
<dbReference type="PROSITE" id="PS00108">
    <property type="entry name" value="PROTEIN_KINASE_ST"/>
    <property type="match status" value="1"/>
</dbReference>
<dbReference type="PANTHER" id="PTHR24353">
    <property type="entry name" value="CYCLIC NUCLEOTIDE-DEPENDENT PROTEIN KINASE"/>
    <property type="match status" value="1"/>
</dbReference>
<dbReference type="CDD" id="cd05580">
    <property type="entry name" value="STKc_PKA_like"/>
    <property type="match status" value="1"/>
</dbReference>
<evidence type="ECO:0000256" key="1">
    <source>
        <dbReference type="ARBA" id="ARBA00012444"/>
    </source>
</evidence>
<feature type="compositionally biased region" description="Low complexity" evidence="11">
    <location>
        <begin position="108"/>
        <end position="122"/>
    </location>
</feature>
<evidence type="ECO:0000256" key="9">
    <source>
        <dbReference type="PROSITE-ProRule" id="PRU10141"/>
    </source>
</evidence>
<evidence type="ECO:0000259" key="13">
    <source>
        <dbReference type="PROSITE" id="PS51285"/>
    </source>
</evidence>
<keyword evidence="15" id="KW-1185">Reference proteome</keyword>
<dbReference type="GO" id="GO:0016301">
    <property type="term" value="F:kinase activity"/>
    <property type="evidence" value="ECO:0007669"/>
    <property type="project" value="UniProtKB-KW"/>
</dbReference>
<evidence type="ECO:0000256" key="3">
    <source>
        <dbReference type="ARBA" id="ARBA00022679"/>
    </source>
</evidence>
<feature type="domain" description="AGC-kinase C-terminal" evidence="13">
    <location>
        <begin position="433"/>
        <end position="488"/>
    </location>
</feature>
<feature type="compositionally biased region" description="Polar residues" evidence="11">
    <location>
        <begin position="92"/>
        <end position="103"/>
    </location>
</feature>
<evidence type="ECO:0000313" key="15">
    <source>
        <dbReference type="Proteomes" id="UP001448207"/>
    </source>
</evidence>
<reference evidence="14 15" key="1">
    <citation type="submission" date="2024-04" db="EMBL/GenBank/DDBJ databases">
        <title>Symmetric and asymmetric DNA N6-adenine methylation regulates different biological responses in Mucorales.</title>
        <authorList>
            <consortium name="Lawrence Berkeley National Laboratory"/>
            <person name="Lax C."/>
            <person name="Mondo S.J."/>
            <person name="Osorio-Concepcion M."/>
            <person name="Muszewska A."/>
            <person name="Corrochano-Luque M."/>
            <person name="Gutierrez G."/>
            <person name="Riley R."/>
            <person name="Lipzen A."/>
            <person name="Guo J."/>
            <person name="Hundley H."/>
            <person name="Amirebrahimi M."/>
            <person name="Ng V."/>
            <person name="Lorenzo-Gutierrez D."/>
            <person name="Binder U."/>
            <person name="Yang J."/>
            <person name="Song Y."/>
            <person name="Canovas D."/>
            <person name="Navarro E."/>
            <person name="Freitag M."/>
            <person name="Gabaldon T."/>
            <person name="Grigoriev I.V."/>
            <person name="Corrochano L.M."/>
            <person name="Nicolas F.E."/>
            <person name="Garre V."/>
        </authorList>
    </citation>
    <scope>NUCLEOTIDE SEQUENCE [LARGE SCALE GENOMIC DNA]</scope>
    <source>
        <strain evidence="14 15">L51</strain>
    </source>
</reference>
<gene>
    <name evidence="14" type="ORF">J3Q64DRAFT_1731912</name>
</gene>
<evidence type="ECO:0000256" key="10">
    <source>
        <dbReference type="RuleBase" id="RU000304"/>
    </source>
</evidence>
<evidence type="ECO:0000259" key="12">
    <source>
        <dbReference type="PROSITE" id="PS50011"/>
    </source>
</evidence>
<comment type="caution">
    <text evidence="14">The sequence shown here is derived from an EMBL/GenBank/DDBJ whole genome shotgun (WGS) entry which is preliminary data.</text>
</comment>
<sequence length="488" mass="55423">MSFFNKFIDRARNHSQSMPTNDQLTSSSSNTSGTQSSVNSAHETKQASQLHGLVTPPASTAPTPSIISHHDPQSNGTMRMSVDSPEHARTLPHTNPDTLTQNDRPVATLSASSSTVSSYTSSRPARQEGDESHQTPTLRAPPQPHRPLRSVPSYTAIYNDQSIIQQRSNRPRLKLADFQILRTLGTGSFGRVHLVQSKVNARYYAIKVLKKTEVVRLKQVEHTNNEKHILEAVAHPFLVNMWGTFQDDANLYMVMDYVPGGELFSVLRRSQRFPDHVAKFYAAEVMLAIEYMHSKDMIYRDLKPENLLLDAQGHIKITDFGFAKYVPDITWTLCGTPDYLAPEIIQSKGYGKAVDWWSLGILIFEMLAGYPPFYDDDHLKLYEKILAGKIKWPQYFDPNAKDLLKRLLMSDLSKRYGNLKGGSEDIKRHPWFQGVDFNRILARQIRPPYVPQIRGDGDASHFDKYPETQEQYGITGISDPYRHLFPDF</sequence>
<dbReference type="Gene3D" id="1.10.510.10">
    <property type="entry name" value="Transferase(Phosphotransferase) domain 1"/>
    <property type="match status" value="1"/>
</dbReference>
<dbReference type="SMART" id="SM00133">
    <property type="entry name" value="S_TK_X"/>
    <property type="match status" value="1"/>
</dbReference>
<feature type="compositionally biased region" description="Low complexity" evidence="11">
    <location>
        <begin position="25"/>
        <end position="40"/>
    </location>
</feature>
<dbReference type="PANTHER" id="PTHR24353:SF153">
    <property type="entry name" value="CAMP-DEPENDENT PROTEIN KINASE CATALYTIC SUBUNIT 1"/>
    <property type="match status" value="1"/>
</dbReference>
<dbReference type="InterPro" id="IPR000961">
    <property type="entry name" value="AGC-kinase_C"/>
</dbReference>
<feature type="domain" description="Protein kinase" evidence="12">
    <location>
        <begin position="178"/>
        <end position="432"/>
    </location>
</feature>
<evidence type="ECO:0000256" key="6">
    <source>
        <dbReference type="ARBA" id="ARBA00022840"/>
    </source>
</evidence>
<dbReference type="SMART" id="SM00220">
    <property type="entry name" value="S_TKc"/>
    <property type="match status" value="1"/>
</dbReference>
<dbReference type="Proteomes" id="UP001448207">
    <property type="component" value="Unassembled WGS sequence"/>
</dbReference>
<dbReference type="PROSITE" id="PS50011">
    <property type="entry name" value="PROTEIN_KINASE_DOM"/>
    <property type="match status" value="1"/>
</dbReference>
<name>A0ABR3B5B6_PHYBL</name>
<organism evidence="14 15">
    <name type="scientific">Phycomyces blakesleeanus</name>
    <dbReference type="NCBI Taxonomy" id="4837"/>
    <lineage>
        <taxon>Eukaryota</taxon>
        <taxon>Fungi</taxon>
        <taxon>Fungi incertae sedis</taxon>
        <taxon>Mucoromycota</taxon>
        <taxon>Mucoromycotina</taxon>
        <taxon>Mucoromycetes</taxon>
        <taxon>Mucorales</taxon>
        <taxon>Phycomycetaceae</taxon>
        <taxon>Phycomyces</taxon>
    </lineage>
</organism>
<dbReference type="SUPFAM" id="SSF56112">
    <property type="entry name" value="Protein kinase-like (PK-like)"/>
    <property type="match status" value="1"/>
</dbReference>
<feature type="region of interest" description="Disordered" evidence="11">
    <location>
        <begin position="1"/>
        <end position="147"/>
    </location>
</feature>
<keyword evidence="2 10" id="KW-0723">Serine/threonine-protein kinase</keyword>
<dbReference type="Pfam" id="PF00069">
    <property type="entry name" value="Pkinase"/>
    <property type="match status" value="1"/>
</dbReference>
<accession>A0ABR3B5B6</accession>
<keyword evidence="6 9" id="KW-0067">ATP-binding</keyword>
<dbReference type="EMBL" id="JBCLYO010000005">
    <property type="protein sequence ID" value="KAL0088856.1"/>
    <property type="molecule type" value="Genomic_DNA"/>
</dbReference>
<dbReference type="PROSITE" id="PS51285">
    <property type="entry name" value="AGC_KINASE_CTER"/>
    <property type="match status" value="1"/>
</dbReference>
<feature type="compositionally biased region" description="Low complexity" evidence="11">
    <location>
        <begin position="55"/>
        <end position="67"/>
    </location>
</feature>
<evidence type="ECO:0000256" key="8">
    <source>
        <dbReference type="ARBA" id="ARBA00047454"/>
    </source>
</evidence>
<feature type="binding site" evidence="9">
    <location>
        <position position="207"/>
    </location>
    <ligand>
        <name>ATP</name>
        <dbReference type="ChEBI" id="CHEBI:30616"/>
    </ligand>
</feature>
<dbReference type="PROSITE" id="PS00107">
    <property type="entry name" value="PROTEIN_KINASE_ATP"/>
    <property type="match status" value="1"/>
</dbReference>
<dbReference type="InterPro" id="IPR011009">
    <property type="entry name" value="Kinase-like_dom_sf"/>
</dbReference>
<comment type="similarity">
    <text evidence="10">Belongs to the protein kinase superfamily.</text>
</comment>
<keyword evidence="5 14" id="KW-0418">Kinase</keyword>
<evidence type="ECO:0000256" key="2">
    <source>
        <dbReference type="ARBA" id="ARBA00022527"/>
    </source>
</evidence>
<protein>
    <recommendedName>
        <fullName evidence="1">cAMP-dependent protein kinase</fullName>
        <ecNumber evidence="1">2.7.11.11</ecNumber>
    </recommendedName>
</protein>
<evidence type="ECO:0000313" key="14">
    <source>
        <dbReference type="EMBL" id="KAL0088856.1"/>
    </source>
</evidence>
<dbReference type="EC" id="2.7.11.11" evidence="1"/>
<dbReference type="InterPro" id="IPR000719">
    <property type="entry name" value="Prot_kinase_dom"/>
</dbReference>
<evidence type="ECO:0000256" key="7">
    <source>
        <dbReference type="ARBA" id="ARBA00047292"/>
    </source>
</evidence>
<comment type="catalytic activity">
    <reaction evidence="8">
        <text>L-seryl-[protein] + ATP = O-phospho-L-seryl-[protein] + ADP + H(+)</text>
        <dbReference type="Rhea" id="RHEA:17989"/>
        <dbReference type="Rhea" id="RHEA-COMP:9863"/>
        <dbReference type="Rhea" id="RHEA-COMP:11604"/>
        <dbReference type="ChEBI" id="CHEBI:15378"/>
        <dbReference type="ChEBI" id="CHEBI:29999"/>
        <dbReference type="ChEBI" id="CHEBI:30616"/>
        <dbReference type="ChEBI" id="CHEBI:83421"/>
        <dbReference type="ChEBI" id="CHEBI:456216"/>
        <dbReference type="EC" id="2.7.11.11"/>
    </reaction>
</comment>
<feature type="compositionally biased region" description="Polar residues" evidence="11">
    <location>
        <begin position="14"/>
        <end position="24"/>
    </location>
</feature>
<keyword evidence="3" id="KW-0808">Transferase</keyword>
<comment type="catalytic activity">
    <reaction evidence="7">
        <text>L-threonyl-[protein] + ATP = O-phospho-L-threonyl-[protein] + ADP + H(+)</text>
        <dbReference type="Rhea" id="RHEA:46608"/>
        <dbReference type="Rhea" id="RHEA-COMP:11060"/>
        <dbReference type="Rhea" id="RHEA-COMP:11605"/>
        <dbReference type="ChEBI" id="CHEBI:15378"/>
        <dbReference type="ChEBI" id="CHEBI:30013"/>
        <dbReference type="ChEBI" id="CHEBI:30616"/>
        <dbReference type="ChEBI" id="CHEBI:61977"/>
        <dbReference type="ChEBI" id="CHEBI:456216"/>
        <dbReference type="EC" id="2.7.11.11"/>
    </reaction>
</comment>
<dbReference type="InterPro" id="IPR008271">
    <property type="entry name" value="Ser/Thr_kinase_AS"/>
</dbReference>
<proteinExistence type="inferred from homology"/>
<dbReference type="Gene3D" id="3.30.200.20">
    <property type="entry name" value="Phosphorylase Kinase, domain 1"/>
    <property type="match status" value="1"/>
</dbReference>
<evidence type="ECO:0000256" key="5">
    <source>
        <dbReference type="ARBA" id="ARBA00022777"/>
    </source>
</evidence>
<evidence type="ECO:0000256" key="4">
    <source>
        <dbReference type="ARBA" id="ARBA00022741"/>
    </source>
</evidence>
<dbReference type="InterPro" id="IPR017441">
    <property type="entry name" value="Protein_kinase_ATP_BS"/>
</dbReference>